<reference evidence="1" key="1">
    <citation type="submission" date="2022-08" db="EMBL/GenBank/DDBJ databases">
        <title>A Global Phylogenomic Analysis of the Shiitake Genus Lentinula.</title>
        <authorList>
            <consortium name="DOE Joint Genome Institute"/>
            <person name="Sierra-Patev S."/>
            <person name="Min B."/>
            <person name="Naranjo-Ortiz M."/>
            <person name="Looney B."/>
            <person name="Konkel Z."/>
            <person name="Slot J.C."/>
            <person name="Sakamoto Y."/>
            <person name="Steenwyk J.L."/>
            <person name="Rokas A."/>
            <person name="Carro J."/>
            <person name="Camarero S."/>
            <person name="Ferreira P."/>
            <person name="Molpeceres G."/>
            <person name="Ruiz-Duenas F.J."/>
            <person name="Serrano A."/>
            <person name="Henrissat B."/>
            <person name="Drula E."/>
            <person name="Hughes K.W."/>
            <person name="Mata J.L."/>
            <person name="Ishikawa N.K."/>
            <person name="Vargas-Isla R."/>
            <person name="Ushijima S."/>
            <person name="Smith C.A."/>
            <person name="Ahrendt S."/>
            <person name="Andreopoulos W."/>
            <person name="He G."/>
            <person name="Labutti K."/>
            <person name="Lipzen A."/>
            <person name="Ng V."/>
            <person name="Riley R."/>
            <person name="Sandor L."/>
            <person name="Barry K."/>
            <person name="Martinez A.T."/>
            <person name="Xiao Y."/>
            <person name="Gibbons J.G."/>
            <person name="Terashima K."/>
            <person name="Grigoriev I.V."/>
            <person name="Hibbett D.S."/>
        </authorList>
    </citation>
    <scope>NUCLEOTIDE SEQUENCE</scope>
    <source>
        <strain evidence="1">RHP3577 ss4</strain>
    </source>
</reference>
<dbReference type="InterPro" id="IPR007218">
    <property type="entry name" value="DNA_pol_delta_4"/>
</dbReference>
<comment type="caution">
    <text evidence="1">The sequence shown here is derived from an EMBL/GenBank/DDBJ whole genome shotgun (WGS) entry which is preliminary data.</text>
</comment>
<evidence type="ECO:0000313" key="2">
    <source>
        <dbReference type="Proteomes" id="UP001150217"/>
    </source>
</evidence>
<protein>
    <submittedName>
        <fullName evidence="1">Uncharacterized protein</fullName>
    </submittedName>
</protein>
<organism evidence="1 2">
    <name type="scientific">Lentinula lateritia</name>
    <dbReference type="NCBI Taxonomy" id="40482"/>
    <lineage>
        <taxon>Eukaryota</taxon>
        <taxon>Fungi</taxon>
        <taxon>Dikarya</taxon>
        <taxon>Basidiomycota</taxon>
        <taxon>Agaricomycotina</taxon>
        <taxon>Agaricomycetes</taxon>
        <taxon>Agaricomycetidae</taxon>
        <taxon>Agaricales</taxon>
        <taxon>Marasmiineae</taxon>
        <taxon>Omphalotaceae</taxon>
        <taxon>Lentinula</taxon>
    </lineage>
</organism>
<sequence length="361" mass="41090">MSRAHLKSCNYVVRQWLDRLSSPSFHDDLPAKMIQEFVQSLPISTALTPYSGNGIDMEVLMIFQTLRNWQNVRGVPTHTDIVMPFKMHSTGAMGIFNIGFLLCNIYRSFISDGESKVEICALSFKIGIDYGVGFAAFAGVSPAWIERAETTPMFDVVPGLTETFVMTWPLCRDDLSTTQCVHHTLKESRSTPLTNADRGFFSYNAVFVSVKDKTSKANTSSTETYETMKRPLMTPDNRDIKQYLHIKDHVEGTRRLKKRQLNSIRHVPIEPKPRIAEEGAANSFWFPFCYESSNIVVLNELLKFDNDATYGPGAGSTRLERYKRALLLGLHPPEHLLWILENIDRDLNHPWRLTRITGLLL</sequence>
<dbReference type="Proteomes" id="UP001150217">
    <property type="component" value="Unassembled WGS sequence"/>
</dbReference>
<dbReference type="Pfam" id="PF04081">
    <property type="entry name" value="DNA_pol_delta_4"/>
    <property type="match status" value="1"/>
</dbReference>
<name>A0ABQ8V648_9AGAR</name>
<gene>
    <name evidence="1" type="ORF">C8R41DRAFT_923618</name>
</gene>
<proteinExistence type="predicted"/>
<evidence type="ECO:0000313" key="1">
    <source>
        <dbReference type="EMBL" id="KAJ4475398.1"/>
    </source>
</evidence>
<accession>A0ABQ8V648</accession>
<dbReference type="EMBL" id="JANVFT010000074">
    <property type="protein sequence ID" value="KAJ4475398.1"/>
    <property type="molecule type" value="Genomic_DNA"/>
</dbReference>
<keyword evidence="2" id="KW-1185">Reference proteome</keyword>